<reference evidence="6" key="1">
    <citation type="journal article" date="2019" name="Int. J. Syst. Evol. Microbiol.">
        <title>The Global Catalogue of Microorganisms (GCM) 10K type strain sequencing project: providing services to taxonomists for standard genome sequencing and annotation.</title>
        <authorList>
            <consortium name="The Broad Institute Genomics Platform"/>
            <consortium name="The Broad Institute Genome Sequencing Center for Infectious Disease"/>
            <person name="Wu L."/>
            <person name="Ma J."/>
        </authorList>
    </citation>
    <scope>NUCLEOTIDE SEQUENCE [LARGE SCALE GENOMIC DNA]</scope>
    <source>
        <strain evidence="6">KCTC 52366</strain>
    </source>
</reference>
<dbReference type="PANTHER" id="PTHR30136:SF34">
    <property type="entry name" value="TRANSCRIPTIONAL REGULATOR"/>
    <property type="match status" value="1"/>
</dbReference>
<dbReference type="InterPro" id="IPR036390">
    <property type="entry name" value="WH_DNA-bd_sf"/>
</dbReference>
<dbReference type="Proteomes" id="UP001595632">
    <property type="component" value="Unassembled WGS sequence"/>
</dbReference>
<dbReference type="PANTHER" id="PTHR30136">
    <property type="entry name" value="HELIX-TURN-HELIX TRANSCRIPTIONAL REGULATOR, ICLR FAMILY"/>
    <property type="match status" value="1"/>
</dbReference>
<dbReference type="PROSITE" id="PS51078">
    <property type="entry name" value="ICLR_ED"/>
    <property type="match status" value="1"/>
</dbReference>
<dbReference type="Pfam" id="PF01614">
    <property type="entry name" value="IclR_C"/>
    <property type="match status" value="1"/>
</dbReference>
<dbReference type="RefSeq" id="WP_275631392.1">
    <property type="nucleotide sequence ID" value="NZ_JARGYD010000001.1"/>
</dbReference>
<feature type="domain" description="IclR-ED" evidence="4">
    <location>
        <begin position="68"/>
        <end position="252"/>
    </location>
</feature>
<keyword evidence="3" id="KW-0804">Transcription</keyword>
<keyword evidence="1" id="KW-0805">Transcription regulation</keyword>
<evidence type="ECO:0000313" key="6">
    <source>
        <dbReference type="Proteomes" id="UP001595632"/>
    </source>
</evidence>
<keyword evidence="2" id="KW-0238">DNA-binding</keyword>
<name>A0ABV7GX99_9RHOB</name>
<dbReference type="SUPFAM" id="SSF55781">
    <property type="entry name" value="GAF domain-like"/>
    <property type="match status" value="1"/>
</dbReference>
<dbReference type="EMBL" id="JBHRTB010000010">
    <property type="protein sequence ID" value="MFC3144131.1"/>
    <property type="molecule type" value="Genomic_DNA"/>
</dbReference>
<gene>
    <name evidence="5" type="ORF">ACFOGP_15530</name>
</gene>
<organism evidence="5 6">
    <name type="scientific">Psychromarinibacter halotolerans</name>
    <dbReference type="NCBI Taxonomy" id="1775175"/>
    <lineage>
        <taxon>Bacteria</taxon>
        <taxon>Pseudomonadati</taxon>
        <taxon>Pseudomonadota</taxon>
        <taxon>Alphaproteobacteria</taxon>
        <taxon>Rhodobacterales</taxon>
        <taxon>Paracoccaceae</taxon>
        <taxon>Psychromarinibacter</taxon>
    </lineage>
</organism>
<dbReference type="Pfam" id="PF09339">
    <property type="entry name" value="HTH_IclR"/>
    <property type="match status" value="1"/>
</dbReference>
<dbReference type="Gene3D" id="3.30.450.40">
    <property type="match status" value="1"/>
</dbReference>
<dbReference type="InterPro" id="IPR036388">
    <property type="entry name" value="WH-like_DNA-bd_sf"/>
</dbReference>
<dbReference type="InterPro" id="IPR029016">
    <property type="entry name" value="GAF-like_dom_sf"/>
</dbReference>
<sequence>MSTRENASTFAKGLRVLECFESGQRGMTMADVARLCDFDRATARRLCLTLIDCGYLVQNGRALELTAKALAIGAGYLTSHDYGRAVQPILDRFAEELDGEIALAVLDGPRALYVARSATSSARVSFGFSAGSTLPLAPTAIGRMLLAQLAPDALDARLAGIDLQRYTDRTETDPTELRARIRETAANGHCHVENEFEMGASALAVPVGQIGGVPAALGTTASVNAMDDPATRNRVLDILRRAAMGLGYQRGMGTGA</sequence>
<dbReference type="Gene3D" id="1.10.10.10">
    <property type="entry name" value="Winged helix-like DNA-binding domain superfamily/Winged helix DNA-binding domain"/>
    <property type="match status" value="1"/>
</dbReference>
<evidence type="ECO:0000259" key="4">
    <source>
        <dbReference type="PROSITE" id="PS51078"/>
    </source>
</evidence>
<dbReference type="InterPro" id="IPR050707">
    <property type="entry name" value="HTH_MetabolicPath_Reg"/>
</dbReference>
<evidence type="ECO:0000313" key="5">
    <source>
        <dbReference type="EMBL" id="MFC3144131.1"/>
    </source>
</evidence>
<dbReference type="InterPro" id="IPR014757">
    <property type="entry name" value="Tscrpt_reg_IclR_C"/>
</dbReference>
<evidence type="ECO:0000256" key="1">
    <source>
        <dbReference type="ARBA" id="ARBA00023015"/>
    </source>
</evidence>
<accession>A0ABV7GX99</accession>
<dbReference type="InterPro" id="IPR005471">
    <property type="entry name" value="Tscrpt_reg_IclR_N"/>
</dbReference>
<evidence type="ECO:0000256" key="2">
    <source>
        <dbReference type="ARBA" id="ARBA00023125"/>
    </source>
</evidence>
<dbReference type="SMART" id="SM00346">
    <property type="entry name" value="HTH_ICLR"/>
    <property type="match status" value="1"/>
</dbReference>
<protein>
    <submittedName>
        <fullName evidence="5">IclR family transcriptional regulator C-terminal domain-containing protein</fullName>
    </submittedName>
</protein>
<dbReference type="SUPFAM" id="SSF46785">
    <property type="entry name" value="Winged helix' DNA-binding domain"/>
    <property type="match status" value="1"/>
</dbReference>
<proteinExistence type="predicted"/>
<evidence type="ECO:0000256" key="3">
    <source>
        <dbReference type="ARBA" id="ARBA00023163"/>
    </source>
</evidence>
<keyword evidence="6" id="KW-1185">Reference proteome</keyword>
<comment type="caution">
    <text evidence="5">The sequence shown here is derived from an EMBL/GenBank/DDBJ whole genome shotgun (WGS) entry which is preliminary data.</text>
</comment>